<dbReference type="GO" id="GO:0003700">
    <property type="term" value="F:DNA-binding transcription factor activity"/>
    <property type="evidence" value="ECO:0007669"/>
    <property type="project" value="TreeGrafter"/>
</dbReference>
<keyword evidence="4" id="KW-1185">Reference proteome</keyword>
<protein>
    <submittedName>
        <fullName evidence="3">Helix-turn-helix</fullName>
    </submittedName>
</protein>
<name>A0A1M5U3U8_9FIRM</name>
<keyword evidence="1" id="KW-0238">DNA-binding</keyword>
<dbReference type="SMART" id="SM00530">
    <property type="entry name" value="HTH_XRE"/>
    <property type="match status" value="1"/>
</dbReference>
<dbReference type="Gene3D" id="1.10.260.40">
    <property type="entry name" value="lambda repressor-like DNA-binding domains"/>
    <property type="match status" value="1"/>
</dbReference>
<dbReference type="GO" id="GO:0003677">
    <property type="term" value="F:DNA binding"/>
    <property type="evidence" value="ECO:0007669"/>
    <property type="project" value="UniProtKB-KW"/>
</dbReference>
<sequence>MQLGNRIRTLRLELKMSQTELGKRALIPQTTISDWENSKSIPNVEEIKRIAKALGVSVVELLDDKPA</sequence>
<dbReference type="InterPro" id="IPR050807">
    <property type="entry name" value="TransReg_Diox_bact_type"/>
</dbReference>
<dbReference type="GO" id="GO:0005829">
    <property type="term" value="C:cytosol"/>
    <property type="evidence" value="ECO:0007669"/>
    <property type="project" value="TreeGrafter"/>
</dbReference>
<dbReference type="OrthoDB" id="9815852at2"/>
<dbReference type="STRING" id="1123281.SAMN02745180_00517"/>
<dbReference type="Proteomes" id="UP000184389">
    <property type="component" value="Unassembled WGS sequence"/>
</dbReference>
<dbReference type="PANTHER" id="PTHR46797:SF1">
    <property type="entry name" value="METHYLPHOSPHONATE SYNTHASE"/>
    <property type="match status" value="1"/>
</dbReference>
<reference evidence="3 4" key="1">
    <citation type="submission" date="2016-11" db="EMBL/GenBank/DDBJ databases">
        <authorList>
            <person name="Jaros S."/>
            <person name="Januszkiewicz K."/>
            <person name="Wedrychowicz H."/>
        </authorList>
    </citation>
    <scope>NUCLEOTIDE SEQUENCE [LARGE SCALE GENOMIC DNA]</scope>
    <source>
        <strain evidence="3 4">DSM 13106</strain>
    </source>
</reference>
<proteinExistence type="predicted"/>
<evidence type="ECO:0000313" key="3">
    <source>
        <dbReference type="EMBL" id="SHH57634.1"/>
    </source>
</evidence>
<gene>
    <name evidence="3" type="ORF">SAMN02745180_00517</name>
</gene>
<evidence type="ECO:0000256" key="1">
    <source>
        <dbReference type="ARBA" id="ARBA00023125"/>
    </source>
</evidence>
<dbReference type="SUPFAM" id="SSF47413">
    <property type="entry name" value="lambda repressor-like DNA-binding domains"/>
    <property type="match status" value="1"/>
</dbReference>
<dbReference type="PROSITE" id="PS50943">
    <property type="entry name" value="HTH_CROC1"/>
    <property type="match status" value="1"/>
</dbReference>
<dbReference type="RefSeq" id="WP_072743107.1">
    <property type="nucleotide sequence ID" value="NZ_FQXR01000003.1"/>
</dbReference>
<evidence type="ECO:0000259" key="2">
    <source>
        <dbReference type="PROSITE" id="PS50943"/>
    </source>
</evidence>
<dbReference type="EMBL" id="FQXR01000003">
    <property type="protein sequence ID" value="SHH57634.1"/>
    <property type="molecule type" value="Genomic_DNA"/>
</dbReference>
<dbReference type="Pfam" id="PF01381">
    <property type="entry name" value="HTH_3"/>
    <property type="match status" value="1"/>
</dbReference>
<dbReference type="PANTHER" id="PTHR46797">
    <property type="entry name" value="HTH-TYPE TRANSCRIPTIONAL REGULATOR"/>
    <property type="match status" value="1"/>
</dbReference>
<dbReference type="AlphaFoldDB" id="A0A1M5U3U8"/>
<dbReference type="CDD" id="cd00093">
    <property type="entry name" value="HTH_XRE"/>
    <property type="match status" value="1"/>
</dbReference>
<evidence type="ECO:0000313" key="4">
    <source>
        <dbReference type="Proteomes" id="UP000184389"/>
    </source>
</evidence>
<organism evidence="3 4">
    <name type="scientific">Sporanaerobacter acetigenes DSM 13106</name>
    <dbReference type="NCBI Taxonomy" id="1123281"/>
    <lineage>
        <taxon>Bacteria</taxon>
        <taxon>Bacillati</taxon>
        <taxon>Bacillota</taxon>
        <taxon>Tissierellia</taxon>
        <taxon>Tissierellales</taxon>
        <taxon>Sporanaerobacteraceae</taxon>
        <taxon>Sporanaerobacter</taxon>
    </lineage>
</organism>
<dbReference type="InterPro" id="IPR010982">
    <property type="entry name" value="Lambda_DNA-bd_dom_sf"/>
</dbReference>
<dbReference type="InterPro" id="IPR001387">
    <property type="entry name" value="Cro/C1-type_HTH"/>
</dbReference>
<accession>A0A1M5U3U8</accession>
<feature type="domain" description="HTH cro/C1-type" evidence="2">
    <location>
        <begin position="7"/>
        <end position="61"/>
    </location>
</feature>